<gene>
    <name evidence="2" type="ORF">GLYMA_02G232300</name>
</gene>
<dbReference type="InterPro" id="IPR001087">
    <property type="entry name" value="GDSL"/>
</dbReference>
<dbReference type="PANTHER" id="PTHR45642">
    <property type="entry name" value="GDSL ESTERASE/LIPASE EXL3"/>
    <property type="match status" value="1"/>
</dbReference>
<dbReference type="AlphaFoldDB" id="A0A0R0L0P9"/>
<reference evidence="2 3" key="1">
    <citation type="journal article" date="2010" name="Nature">
        <title>Genome sequence of the palaeopolyploid soybean.</title>
        <authorList>
            <person name="Schmutz J."/>
            <person name="Cannon S.B."/>
            <person name="Schlueter J."/>
            <person name="Ma J."/>
            <person name="Mitros T."/>
            <person name="Nelson W."/>
            <person name="Hyten D.L."/>
            <person name="Song Q."/>
            <person name="Thelen J.J."/>
            <person name="Cheng J."/>
            <person name="Xu D."/>
            <person name="Hellsten U."/>
            <person name="May G.D."/>
            <person name="Yu Y."/>
            <person name="Sakurai T."/>
            <person name="Umezawa T."/>
            <person name="Bhattacharyya M.K."/>
            <person name="Sandhu D."/>
            <person name="Valliyodan B."/>
            <person name="Lindquist E."/>
            <person name="Peto M."/>
            <person name="Grant D."/>
            <person name="Shu S."/>
            <person name="Goodstein D."/>
            <person name="Barry K."/>
            <person name="Futrell-Griggs M."/>
            <person name="Abernathy B."/>
            <person name="Du J."/>
            <person name="Tian Z."/>
            <person name="Zhu L."/>
            <person name="Gill N."/>
            <person name="Joshi T."/>
            <person name="Libault M."/>
            <person name="Sethuraman A."/>
            <person name="Zhang X.-C."/>
            <person name="Shinozaki K."/>
            <person name="Nguyen H.T."/>
            <person name="Wing R.A."/>
            <person name="Cregan P."/>
            <person name="Specht J."/>
            <person name="Grimwood J."/>
            <person name="Rokhsar D."/>
            <person name="Stacey G."/>
            <person name="Shoemaker R.C."/>
            <person name="Jackson S.A."/>
        </authorList>
    </citation>
    <scope>NUCLEOTIDE SEQUENCE</scope>
    <source>
        <strain evidence="3">cv. Williams 82</strain>
        <tissue evidence="2">Callus</tissue>
    </source>
</reference>
<reference evidence="2" key="3">
    <citation type="submission" date="2018-07" db="EMBL/GenBank/DDBJ databases">
        <title>WGS assembly of Glycine max.</title>
        <authorList>
            <person name="Schmutz J."/>
            <person name="Cannon S."/>
            <person name="Schlueter J."/>
            <person name="Ma J."/>
            <person name="Mitros T."/>
            <person name="Nelson W."/>
            <person name="Hyten D."/>
            <person name="Song Q."/>
            <person name="Thelen J."/>
            <person name="Cheng J."/>
            <person name="Xu D."/>
            <person name="Hellsten U."/>
            <person name="May G."/>
            <person name="Yu Y."/>
            <person name="Sakurai T."/>
            <person name="Umezawa T."/>
            <person name="Bhattacharyya M."/>
            <person name="Sandhu D."/>
            <person name="Valliyodan B."/>
            <person name="Lindquist E."/>
            <person name="Peto M."/>
            <person name="Grant D."/>
            <person name="Shu S."/>
            <person name="Goodstein D."/>
            <person name="Barry K."/>
            <person name="Futrell-Griggs M."/>
            <person name="Abernathy B."/>
            <person name="Du J."/>
            <person name="Tian Z."/>
            <person name="Zhu L."/>
            <person name="Gill N."/>
            <person name="Joshi T."/>
            <person name="Libault M."/>
            <person name="Sethuraman A."/>
            <person name="Zhang X."/>
            <person name="Shinozaki K."/>
            <person name="Nguyen H."/>
            <person name="Wing R."/>
            <person name="Cregan P."/>
            <person name="Specht J."/>
            <person name="Grimwood J."/>
            <person name="Rokhsar D."/>
            <person name="Stacey G."/>
            <person name="Shoemaker R."/>
            <person name="Jackson S."/>
        </authorList>
    </citation>
    <scope>NUCLEOTIDE SEQUENCE</scope>
    <source>
        <tissue evidence="2">Callus</tissue>
    </source>
</reference>
<dbReference type="Proteomes" id="UP000008827">
    <property type="component" value="Chromosome 2"/>
</dbReference>
<dbReference type="Pfam" id="PF00657">
    <property type="entry name" value="Lipase_GDSL"/>
    <property type="match status" value="1"/>
</dbReference>
<evidence type="ECO:0000313" key="3">
    <source>
        <dbReference type="EnsemblPlants" id="KRH72762"/>
    </source>
</evidence>
<evidence type="ECO:0000313" key="4">
    <source>
        <dbReference type="Proteomes" id="UP000008827"/>
    </source>
</evidence>
<dbReference type="Gramene" id="KRH72762">
    <property type="protein sequence ID" value="KRH72762"/>
    <property type="gene ID" value="GLYMA_02G232300"/>
</dbReference>
<dbReference type="EMBL" id="CM000835">
    <property type="protein sequence ID" value="KRH72762.1"/>
    <property type="molecule type" value="Genomic_DNA"/>
</dbReference>
<comment type="similarity">
    <text evidence="1">Belongs to the 'GDSL' lipolytic enzyme family.</text>
</comment>
<sequence>MKQIEHFKTYTAKLKNIAGENETKQILGDALVICIGANDFIMNFYDLPNRRLLFTIDQYQDYLLDKIQIAIKSLRIFIQRLPQIQAMLPGSTIVYADIYYSAFNLLNQPEKYGIEVTNRGCCGLGEVEVAPFCIELTPVCNDASKYVYWDSYHLSEVSYQYLAKYLEAEVLPQFNF</sequence>
<evidence type="ECO:0000313" key="2">
    <source>
        <dbReference type="EMBL" id="KRH72762.1"/>
    </source>
</evidence>
<dbReference type="InterPro" id="IPR036514">
    <property type="entry name" value="SGNH_hydro_sf"/>
</dbReference>
<dbReference type="SUPFAM" id="SSF52266">
    <property type="entry name" value="SGNH hydrolase"/>
    <property type="match status" value="1"/>
</dbReference>
<accession>A0A0R0L0P9</accession>
<evidence type="ECO:0000256" key="1">
    <source>
        <dbReference type="ARBA" id="ARBA00008668"/>
    </source>
</evidence>
<organism evidence="2">
    <name type="scientific">Glycine max</name>
    <name type="common">Soybean</name>
    <name type="synonym">Glycine hispida</name>
    <dbReference type="NCBI Taxonomy" id="3847"/>
    <lineage>
        <taxon>Eukaryota</taxon>
        <taxon>Viridiplantae</taxon>
        <taxon>Streptophyta</taxon>
        <taxon>Embryophyta</taxon>
        <taxon>Tracheophyta</taxon>
        <taxon>Spermatophyta</taxon>
        <taxon>Magnoliopsida</taxon>
        <taxon>eudicotyledons</taxon>
        <taxon>Gunneridae</taxon>
        <taxon>Pentapetalae</taxon>
        <taxon>rosids</taxon>
        <taxon>fabids</taxon>
        <taxon>Fabales</taxon>
        <taxon>Fabaceae</taxon>
        <taxon>Papilionoideae</taxon>
        <taxon>50 kb inversion clade</taxon>
        <taxon>NPAAA clade</taxon>
        <taxon>indigoferoid/millettioid clade</taxon>
        <taxon>Phaseoleae</taxon>
        <taxon>Glycine</taxon>
        <taxon>Glycine subgen. Soja</taxon>
    </lineage>
</organism>
<proteinExistence type="inferred from homology"/>
<dbReference type="PANTHER" id="PTHR45642:SF120">
    <property type="entry name" value="GDSL-LIKE LIPASE_ACYLHYDROLASE"/>
    <property type="match status" value="1"/>
</dbReference>
<protein>
    <submittedName>
        <fullName evidence="2 3">Uncharacterized protein</fullName>
    </submittedName>
</protein>
<dbReference type="GO" id="GO:0016788">
    <property type="term" value="F:hydrolase activity, acting on ester bonds"/>
    <property type="evidence" value="ECO:0007669"/>
    <property type="project" value="InterPro"/>
</dbReference>
<dbReference type="InParanoid" id="A0A0R0L0P9"/>
<dbReference type="OMA" id="VEVAPFC"/>
<dbReference type="InterPro" id="IPR050592">
    <property type="entry name" value="GDSL_lipolytic_enzyme"/>
</dbReference>
<dbReference type="Gene3D" id="3.40.50.1110">
    <property type="entry name" value="SGNH hydrolase"/>
    <property type="match status" value="1"/>
</dbReference>
<keyword evidence="4" id="KW-1185">Reference proteome</keyword>
<dbReference type="EnsemblPlants" id="KRH72762">
    <property type="protein sequence ID" value="KRH72762"/>
    <property type="gene ID" value="GLYMA_02G232300"/>
</dbReference>
<name>A0A0R0L0P9_SOYBN</name>
<reference evidence="3" key="2">
    <citation type="submission" date="2018-02" db="UniProtKB">
        <authorList>
            <consortium name="EnsemblPlants"/>
        </authorList>
    </citation>
    <scope>IDENTIFICATION</scope>
    <source>
        <strain evidence="3">Williams 82</strain>
    </source>
</reference>